<protein>
    <submittedName>
        <fullName evidence="2">Uncharacterized protein</fullName>
    </submittedName>
</protein>
<feature type="compositionally biased region" description="Low complexity" evidence="1">
    <location>
        <begin position="13"/>
        <end position="25"/>
    </location>
</feature>
<dbReference type="EMBL" id="JAWRVI010000024">
    <property type="protein sequence ID" value="KAK4088493.1"/>
    <property type="molecule type" value="Genomic_DNA"/>
</dbReference>
<dbReference type="Proteomes" id="UP001287286">
    <property type="component" value="Unassembled WGS sequence"/>
</dbReference>
<accession>A0ABR0BXU4</accession>
<feature type="compositionally biased region" description="Polar residues" evidence="1">
    <location>
        <begin position="1"/>
        <end position="11"/>
    </location>
</feature>
<name>A0ABR0BXU4_PURLI</name>
<reference evidence="2 3" key="1">
    <citation type="journal article" date="2024" name="Microbiol. Resour. Announc.">
        <title>Genome annotations for the ascomycete fungi Trichoderma harzianum, Trichoderma aggressivum, and Purpureocillium lilacinum.</title>
        <authorList>
            <person name="Beijen E.P.W."/>
            <person name="Ohm R.A."/>
        </authorList>
    </citation>
    <scope>NUCLEOTIDE SEQUENCE [LARGE SCALE GENOMIC DNA]</scope>
    <source>
        <strain evidence="2 3">CBS 150709</strain>
    </source>
</reference>
<gene>
    <name evidence="2" type="ORF">Purlil1_7044</name>
</gene>
<sequence length="204" mass="21739">MPRNRLATSETLPADSRASAAVVAPAADAERQSYLSKQGTLPSGEPGLPDTAYSRLAIASASGDSVASPSTLTIRNTLARLSQRQKRLQFCAKRMRSDQLCRTVRRHSTMQRLSGPSTSSPNLPFRLLSSPDASRVSGGPGYRVAATNYSTPCPVEQVPSNKQGTGRPGPVLTPQTHANSDLAWCPFSTATYWPQALRGVFAGP</sequence>
<organism evidence="2 3">
    <name type="scientific">Purpureocillium lilacinum</name>
    <name type="common">Paecilomyces lilacinus</name>
    <dbReference type="NCBI Taxonomy" id="33203"/>
    <lineage>
        <taxon>Eukaryota</taxon>
        <taxon>Fungi</taxon>
        <taxon>Dikarya</taxon>
        <taxon>Ascomycota</taxon>
        <taxon>Pezizomycotina</taxon>
        <taxon>Sordariomycetes</taxon>
        <taxon>Hypocreomycetidae</taxon>
        <taxon>Hypocreales</taxon>
        <taxon>Ophiocordycipitaceae</taxon>
        <taxon>Purpureocillium</taxon>
    </lineage>
</organism>
<evidence type="ECO:0000313" key="2">
    <source>
        <dbReference type="EMBL" id="KAK4088493.1"/>
    </source>
</evidence>
<keyword evidence="3" id="KW-1185">Reference proteome</keyword>
<evidence type="ECO:0000313" key="3">
    <source>
        <dbReference type="Proteomes" id="UP001287286"/>
    </source>
</evidence>
<feature type="region of interest" description="Disordered" evidence="1">
    <location>
        <begin position="1"/>
        <end position="25"/>
    </location>
</feature>
<evidence type="ECO:0000256" key="1">
    <source>
        <dbReference type="SAM" id="MobiDB-lite"/>
    </source>
</evidence>
<comment type="caution">
    <text evidence="2">The sequence shown here is derived from an EMBL/GenBank/DDBJ whole genome shotgun (WGS) entry which is preliminary data.</text>
</comment>
<proteinExistence type="predicted"/>